<keyword evidence="3" id="KW-1185">Reference proteome</keyword>
<name>A0A1V9Y9A4_ACHHY</name>
<dbReference type="EMBL" id="JNBR01002494">
    <property type="protein sequence ID" value="OQR82311.1"/>
    <property type="molecule type" value="Genomic_DNA"/>
</dbReference>
<dbReference type="STRING" id="1202772.A0A1V9Y9A4"/>
<dbReference type="Gene3D" id="1.10.357.40">
    <property type="entry name" value="YbiA-like"/>
    <property type="match status" value="1"/>
</dbReference>
<dbReference type="NCBIfam" id="TIGR02464">
    <property type="entry name" value="ribofla_fusion"/>
    <property type="match status" value="1"/>
</dbReference>
<feature type="domain" description="NADAR" evidence="1">
    <location>
        <begin position="37"/>
        <end position="185"/>
    </location>
</feature>
<organism evidence="2 3">
    <name type="scientific">Achlya hypogyna</name>
    <name type="common">Oomycete</name>
    <name type="synonym">Protoachlya hypogyna</name>
    <dbReference type="NCBI Taxonomy" id="1202772"/>
    <lineage>
        <taxon>Eukaryota</taxon>
        <taxon>Sar</taxon>
        <taxon>Stramenopiles</taxon>
        <taxon>Oomycota</taxon>
        <taxon>Saprolegniomycetes</taxon>
        <taxon>Saprolegniales</taxon>
        <taxon>Achlyaceae</taxon>
        <taxon>Achlya</taxon>
    </lineage>
</organism>
<gene>
    <name evidence="2" type="ORF">ACHHYP_20800</name>
</gene>
<reference evidence="2 3" key="1">
    <citation type="journal article" date="2014" name="Genome Biol. Evol.">
        <title>The secreted proteins of Achlya hypogyna and Thraustotheca clavata identify the ancestral oomycete secretome and reveal gene acquisitions by horizontal gene transfer.</title>
        <authorList>
            <person name="Misner I."/>
            <person name="Blouin N."/>
            <person name="Leonard G."/>
            <person name="Richards T.A."/>
            <person name="Lane C.E."/>
        </authorList>
    </citation>
    <scope>NUCLEOTIDE SEQUENCE [LARGE SCALE GENOMIC DNA]</scope>
    <source>
        <strain evidence="2 3">ATCC 48635</strain>
    </source>
</reference>
<comment type="caution">
    <text evidence="2">The sequence shown here is derived from an EMBL/GenBank/DDBJ whole genome shotgun (WGS) entry which is preliminary data.</text>
</comment>
<dbReference type="InterPro" id="IPR012816">
    <property type="entry name" value="NADAR"/>
</dbReference>
<dbReference type="CDD" id="cd15457">
    <property type="entry name" value="NADAR"/>
    <property type="match status" value="1"/>
</dbReference>
<dbReference type="OrthoDB" id="206452at2759"/>
<dbReference type="SUPFAM" id="SSF143990">
    <property type="entry name" value="YbiA-like"/>
    <property type="match status" value="1"/>
</dbReference>
<accession>A0A1V9Y9A4</accession>
<sequence length="190" mass="20717">MAPQLPLDVPALVARIDSGESFSIYPFYGHVPRRPQSVDAACLSQWYDAPFEIEGVVYATAEHFMMAEKARLFDDAASLAAILSATHPGEAKTLGSRVVPFDDARWAAARFDIVVRGNLAKFSQHAALRRFLLSTHGHILVEASPRDCIWGVGLAATSPGVHHPGLWRGLNLLGFALMVVRSQLQDVDQA</sequence>
<evidence type="ECO:0000313" key="2">
    <source>
        <dbReference type="EMBL" id="OQR82311.1"/>
    </source>
</evidence>
<protein>
    <recommendedName>
        <fullName evidence="1">NADAR domain-containing protein</fullName>
    </recommendedName>
</protein>
<dbReference type="Pfam" id="PF08719">
    <property type="entry name" value="NADAR"/>
    <property type="match status" value="1"/>
</dbReference>
<proteinExistence type="predicted"/>
<dbReference type="AlphaFoldDB" id="A0A1V9Y9A4"/>
<dbReference type="InterPro" id="IPR037238">
    <property type="entry name" value="YbiA-like_sf"/>
</dbReference>
<evidence type="ECO:0000259" key="1">
    <source>
        <dbReference type="Pfam" id="PF08719"/>
    </source>
</evidence>
<dbReference type="Proteomes" id="UP000243579">
    <property type="component" value="Unassembled WGS sequence"/>
</dbReference>
<evidence type="ECO:0000313" key="3">
    <source>
        <dbReference type="Proteomes" id="UP000243579"/>
    </source>
</evidence>